<evidence type="ECO:0000256" key="11">
    <source>
        <dbReference type="ARBA" id="ARBA00022786"/>
    </source>
</evidence>
<evidence type="ECO:0000256" key="6">
    <source>
        <dbReference type="ARBA" id="ARBA00012251"/>
    </source>
</evidence>
<comment type="function">
    <text evidence="3">Might act as an E3 ubiquitin-protein ligase, or as part of E3 complex, which accepts ubiquitin from specific E2 ubiquitin-conjugating enzymes and then transfers it to substrates.</text>
</comment>
<dbReference type="Pfam" id="PF21235">
    <property type="entry name" value="UBA_ARI1"/>
    <property type="match status" value="1"/>
</dbReference>
<dbReference type="InterPro" id="IPR048962">
    <property type="entry name" value="ARIH1-like_UBL"/>
</dbReference>
<evidence type="ECO:0000256" key="4">
    <source>
        <dbReference type="ARBA" id="ARBA00004906"/>
    </source>
</evidence>
<dbReference type="SUPFAM" id="SSF57850">
    <property type="entry name" value="RING/U-box"/>
    <property type="match status" value="3"/>
</dbReference>
<dbReference type="FunFam" id="1.20.120.1750:FF:000013">
    <property type="entry name" value="RBR-type E3 ubiquitin transferase"/>
    <property type="match status" value="1"/>
</dbReference>
<evidence type="ECO:0000256" key="2">
    <source>
        <dbReference type="ARBA" id="ARBA00001947"/>
    </source>
</evidence>
<evidence type="ECO:0000256" key="1">
    <source>
        <dbReference type="ARBA" id="ARBA00001798"/>
    </source>
</evidence>
<evidence type="ECO:0000259" key="16">
    <source>
        <dbReference type="PROSITE" id="PS50089"/>
    </source>
</evidence>
<keyword evidence="11" id="KW-0833">Ubl conjugation pathway</keyword>
<sequence length="547" mass="63588">MGEECMSMEEEEGYYYSDDEQDSLNDDFDNLEADSQMIPSKTPSTKVITKESLLAAQREDLRKVMELLSLREQHARTLLIHYRWDVEKLTAIFVDRDRDYLFSQAGVPLDESQDVGSLVSSFTVMCTVCFEDVPGREATKMDCGHSFCNDCWTEHFIVQINAGQSKRIKCMAERCSAICDEAVIRQLVSKRHSGLAEKFERYLLESYIEDNKMVKWCPSVPHCGNAIRTEDDEFCEVECSCGLQFCFGCLSEAHSPCSCLMWELWSKKCQLESETVTWISDNTKACPKCHKPVEKNGGCNLVLCVCGQCFCWLCGGATGRDHTWSTIAGHSCGRYKEDSTMNSKRAKRDLYRYMHYLNRYKAHKDSFKLESEMRETIKEKIENLESRYSNLRDFDWVRNGLSRLFRSRRALMYSYPFAFYMFGDYLFKGEMTQKERERKQLLFEDQQQQLEGNVERLSKFIEEPFHEFLEEQVMETRMQILNLCVITDNLCKKMYECIECDLLGPLKYRTQCIAPYNSNGIEKAAELFICCNAEASTVNKHKSDMVR</sequence>
<organism evidence="18 19">
    <name type="scientific">Heracleum sosnowskyi</name>
    <dbReference type="NCBI Taxonomy" id="360622"/>
    <lineage>
        <taxon>Eukaryota</taxon>
        <taxon>Viridiplantae</taxon>
        <taxon>Streptophyta</taxon>
        <taxon>Embryophyta</taxon>
        <taxon>Tracheophyta</taxon>
        <taxon>Spermatophyta</taxon>
        <taxon>Magnoliopsida</taxon>
        <taxon>eudicotyledons</taxon>
        <taxon>Gunneridae</taxon>
        <taxon>Pentapetalae</taxon>
        <taxon>asterids</taxon>
        <taxon>campanulids</taxon>
        <taxon>Apiales</taxon>
        <taxon>Apiaceae</taxon>
        <taxon>Apioideae</taxon>
        <taxon>apioid superclade</taxon>
        <taxon>Tordylieae</taxon>
        <taxon>Tordyliinae</taxon>
        <taxon>Heracleum</taxon>
    </lineage>
</organism>
<dbReference type="InterPro" id="IPR002867">
    <property type="entry name" value="IBR_dom"/>
</dbReference>
<dbReference type="InterPro" id="IPR013083">
    <property type="entry name" value="Znf_RING/FYVE/PHD"/>
</dbReference>
<dbReference type="CDD" id="cd16773">
    <property type="entry name" value="RING-HC_RBR_TRIAD1"/>
    <property type="match status" value="1"/>
</dbReference>
<dbReference type="GO" id="GO:0008270">
    <property type="term" value="F:zinc ion binding"/>
    <property type="evidence" value="ECO:0007669"/>
    <property type="project" value="UniProtKB-KW"/>
</dbReference>
<feature type="domain" description="RING-type" evidence="17">
    <location>
        <begin position="122"/>
        <end position="336"/>
    </location>
</feature>
<evidence type="ECO:0000256" key="14">
    <source>
        <dbReference type="SAM" id="Coils"/>
    </source>
</evidence>
<dbReference type="InterPro" id="IPR001841">
    <property type="entry name" value="Znf_RING"/>
</dbReference>
<dbReference type="GO" id="GO:0016567">
    <property type="term" value="P:protein ubiquitination"/>
    <property type="evidence" value="ECO:0007669"/>
    <property type="project" value="InterPro"/>
</dbReference>
<keyword evidence="10 13" id="KW-0863">Zinc-finger</keyword>
<keyword evidence="19" id="KW-1185">Reference proteome</keyword>
<keyword evidence="8" id="KW-0479">Metal-binding</keyword>
<comment type="cofactor">
    <cofactor evidence="2">
        <name>Zn(2+)</name>
        <dbReference type="ChEBI" id="CHEBI:29105"/>
    </cofactor>
</comment>
<evidence type="ECO:0000256" key="13">
    <source>
        <dbReference type="PROSITE-ProRule" id="PRU00175"/>
    </source>
</evidence>
<evidence type="ECO:0000256" key="3">
    <source>
        <dbReference type="ARBA" id="ARBA00003976"/>
    </source>
</evidence>
<dbReference type="EMBL" id="JAUIZM010000001">
    <property type="protein sequence ID" value="KAK1402628.1"/>
    <property type="molecule type" value="Genomic_DNA"/>
</dbReference>
<dbReference type="InterPro" id="IPR031127">
    <property type="entry name" value="E3_UB_ligase_RBR"/>
</dbReference>
<dbReference type="Gene3D" id="1.20.120.1750">
    <property type="match status" value="1"/>
</dbReference>
<evidence type="ECO:0000256" key="10">
    <source>
        <dbReference type="ARBA" id="ARBA00022771"/>
    </source>
</evidence>
<dbReference type="EC" id="2.3.2.31" evidence="6"/>
<feature type="coiled-coil region" evidence="14">
    <location>
        <begin position="367"/>
        <end position="394"/>
    </location>
</feature>
<comment type="caution">
    <text evidence="18">The sequence shown here is derived from an EMBL/GenBank/DDBJ whole genome shotgun (WGS) entry which is preliminary data.</text>
</comment>
<dbReference type="Proteomes" id="UP001237642">
    <property type="component" value="Unassembled WGS sequence"/>
</dbReference>
<dbReference type="Pfam" id="PF01485">
    <property type="entry name" value="IBR"/>
    <property type="match status" value="1"/>
</dbReference>
<dbReference type="AlphaFoldDB" id="A0AAD8JGF3"/>
<evidence type="ECO:0000256" key="7">
    <source>
        <dbReference type="ARBA" id="ARBA00022679"/>
    </source>
</evidence>
<dbReference type="Pfam" id="PF19422">
    <property type="entry name" value="Ariadne"/>
    <property type="match status" value="1"/>
</dbReference>
<comment type="similarity">
    <text evidence="5">Belongs to the RBR family. Ariadne subfamily.</text>
</comment>
<evidence type="ECO:0000256" key="8">
    <source>
        <dbReference type="ARBA" id="ARBA00022723"/>
    </source>
</evidence>
<evidence type="ECO:0000256" key="12">
    <source>
        <dbReference type="ARBA" id="ARBA00022833"/>
    </source>
</evidence>
<dbReference type="GO" id="GO:0061630">
    <property type="term" value="F:ubiquitin protein ligase activity"/>
    <property type="evidence" value="ECO:0007669"/>
    <property type="project" value="UniProtKB-EC"/>
</dbReference>
<dbReference type="InterPro" id="IPR044066">
    <property type="entry name" value="TRIAD_supradom"/>
</dbReference>
<dbReference type="InterPro" id="IPR045840">
    <property type="entry name" value="Ariadne"/>
</dbReference>
<comment type="catalytic activity">
    <reaction evidence="1">
        <text>[E2 ubiquitin-conjugating enzyme]-S-ubiquitinyl-L-cysteine + [acceptor protein]-L-lysine = [E2 ubiquitin-conjugating enzyme]-L-cysteine + [acceptor protein]-N(6)-ubiquitinyl-L-lysine.</text>
        <dbReference type="EC" id="2.3.2.31"/>
    </reaction>
</comment>
<reference evidence="18" key="1">
    <citation type="submission" date="2023-02" db="EMBL/GenBank/DDBJ databases">
        <title>Genome of toxic invasive species Heracleum sosnowskyi carries increased number of genes despite the absence of recent whole-genome duplications.</title>
        <authorList>
            <person name="Schelkunov M."/>
            <person name="Shtratnikova V."/>
            <person name="Makarenko M."/>
            <person name="Klepikova A."/>
            <person name="Omelchenko D."/>
            <person name="Novikova G."/>
            <person name="Obukhova E."/>
            <person name="Bogdanov V."/>
            <person name="Penin A."/>
            <person name="Logacheva M."/>
        </authorList>
    </citation>
    <scope>NUCLEOTIDE SEQUENCE</scope>
    <source>
        <strain evidence="18">Hsosn_3</strain>
        <tissue evidence="18">Leaf</tissue>
    </source>
</reference>
<feature type="domain" description="RING-type" evidence="16">
    <location>
        <begin position="126"/>
        <end position="174"/>
    </location>
</feature>
<keyword evidence="9" id="KW-0677">Repeat</keyword>
<evidence type="ECO:0000313" key="19">
    <source>
        <dbReference type="Proteomes" id="UP001237642"/>
    </source>
</evidence>
<keyword evidence="14" id="KW-0175">Coiled coil</keyword>
<dbReference type="CDD" id="cd20346">
    <property type="entry name" value="BRcat_RBR_ANKIB1"/>
    <property type="match status" value="1"/>
</dbReference>
<dbReference type="PANTHER" id="PTHR11685">
    <property type="entry name" value="RBR FAMILY RING FINGER AND IBR DOMAIN-CONTAINING"/>
    <property type="match status" value="1"/>
</dbReference>
<dbReference type="CDD" id="cd22586">
    <property type="entry name" value="Rcat_RBR_ARI1-like"/>
    <property type="match status" value="1"/>
</dbReference>
<accession>A0AAD8JGF3</accession>
<evidence type="ECO:0000256" key="5">
    <source>
        <dbReference type="ARBA" id="ARBA00005884"/>
    </source>
</evidence>
<proteinExistence type="inferred from homology"/>
<keyword evidence="12" id="KW-0862">Zinc</keyword>
<dbReference type="PROSITE" id="PS50089">
    <property type="entry name" value="ZF_RING_2"/>
    <property type="match status" value="1"/>
</dbReference>
<name>A0AAD8JGF3_9APIA</name>
<dbReference type="Gene3D" id="3.30.40.10">
    <property type="entry name" value="Zinc/RING finger domain, C3HC4 (zinc finger)"/>
    <property type="match status" value="1"/>
</dbReference>
<keyword evidence="7 18" id="KW-0808">Transferase</keyword>
<gene>
    <name evidence="18" type="ORF">POM88_002233</name>
</gene>
<protein>
    <recommendedName>
        <fullName evidence="6">RBR-type E3 ubiquitin transferase</fullName>
        <ecNumber evidence="6">2.3.2.31</ecNumber>
    </recommendedName>
</protein>
<dbReference type="SMART" id="SM00647">
    <property type="entry name" value="IBR"/>
    <property type="match status" value="2"/>
</dbReference>
<evidence type="ECO:0000313" key="18">
    <source>
        <dbReference type="EMBL" id="KAK1402628.1"/>
    </source>
</evidence>
<reference evidence="18" key="2">
    <citation type="submission" date="2023-05" db="EMBL/GenBank/DDBJ databases">
        <authorList>
            <person name="Schelkunov M.I."/>
        </authorList>
    </citation>
    <scope>NUCLEOTIDE SEQUENCE</scope>
    <source>
        <strain evidence="18">Hsosn_3</strain>
        <tissue evidence="18">Leaf</tissue>
    </source>
</reference>
<comment type="pathway">
    <text evidence="4">Protein modification; protein ubiquitination.</text>
</comment>
<evidence type="ECO:0000256" key="9">
    <source>
        <dbReference type="ARBA" id="ARBA00022737"/>
    </source>
</evidence>
<feature type="region of interest" description="Disordered" evidence="15">
    <location>
        <begin position="1"/>
        <end position="28"/>
    </location>
</feature>
<dbReference type="FunFam" id="3.30.40.10:FF:000019">
    <property type="entry name" value="RBR-type E3 ubiquitin transferase"/>
    <property type="match status" value="1"/>
</dbReference>
<evidence type="ECO:0000259" key="17">
    <source>
        <dbReference type="PROSITE" id="PS51873"/>
    </source>
</evidence>
<evidence type="ECO:0000256" key="15">
    <source>
        <dbReference type="SAM" id="MobiDB-lite"/>
    </source>
</evidence>
<dbReference type="PROSITE" id="PS51873">
    <property type="entry name" value="TRIAD"/>
    <property type="match status" value="1"/>
</dbReference>